<feature type="region of interest" description="Disordered" evidence="1">
    <location>
        <begin position="1"/>
        <end position="369"/>
    </location>
</feature>
<proteinExistence type="predicted"/>
<dbReference type="Proteomes" id="UP001175001">
    <property type="component" value="Unassembled WGS sequence"/>
</dbReference>
<feature type="compositionally biased region" description="Basic and acidic residues" evidence="1">
    <location>
        <begin position="259"/>
        <end position="269"/>
    </location>
</feature>
<sequence>MADKPPGLRHRLLRGRRKSSDTADTSDSASDGSRNKKDQSNSTDSLSPPQPVARPASRSPSARMPRKLQKKRSSIDSYTSSTTPPPSGESSNDNKSEVVESAQSRANARRQERRQLEPIGLGPTTTTKSRNEKESATTYPALPHDALSSENNTVVAANGHQRKDLSMSPLTKDTYEERSDDLSLMEVSPLSSNSEFTLSDTRKENSSERRKSIGSALDNEEDSIHLPEYNDPNPRIGDLTYRSIARAQAKLRTPSPVSPHRDNGNRIRDSPVSPLEDSPKASFKNQEAPLLPHERMEPPNETATSTIESRLAIANEKSGSTGSTPHSDVPRVSKLKKKPSTKSKIPTLKLNTTNLTDATGNGDGGKNKIVPGDEDGNDADFHHNAVAAENALLETLRRITSRKQPQTDTEIRAATEEVLRTAASVLDLGPRSPVLAQNSLPLPPAPEAPELLHPGAGDITTPISMPPIPRSQGNDDNHGHGGGRSTSSGSGSSGGGGTVQSLLADAADGEETDDDDDEQLLQKNQNQRHKQQQAPVGSERVRHPAKVTYERPILLAAGVAQRGIHRWKCCRCQCYTHYENHVCSKLDCLHARCESYCEAFEV</sequence>
<evidence type="ECO:0000256" key="1">
    <source>
        <dbReference type="SAM" id="MobiDB-lite"/>
    </source>
</evidence>
<feature type="compositionally biased region" description="Basic and acidic residues" evidence="1">
    <location>
        <begin position="200"/>
        <end position="211"/>
    </location>
</feature>
<evidence type="ECO:0000313" key="3">
    <source>
        <dbReference type="Proteomes" id="UP001175001"/>
    </source>
</evidence>
<protein>
    <submittedName>
        <fullName evidence="2">Uncharacterized protein</fullName>
    </submittedName>
</protein>
<feature type="compositionally biased region" description="Basic residues" evidence="1">
    <location>
        <begin position="7"/>
        <end position="17"/>
    </location>
</feature>
<comment type="caution">
    <text evidence="2">The sequence shown here is derived from an EMBL/GenBank/DDBJ whole genome shotgun (WGS) entry which is preliminary data.</text>
</comment>
<feature type="region of interest" description="Disordered" evidence="1">
    <location>
        <begin position="437"/>
        <end position="500"/>
    </location>
</feature>
<name>A0AA39YVR5_9PEZI</name>
<dbReference type="AlphaFoldDB" id="A0AA39YVR5"/>
<reference evidence="2" key="1">
    <citation type="submission" date="2023-06" db="EMBL/GenBank/DDBJ databases">
        <title>Multi-omics analyses reveal the molecular pathogenesis toolkit of Lasiodiplodia hormozganensis, a cross-kingdom pathogen.</title>
        <authorList>
            <person name="Felix C."/>
            <person name="Meneses R."/>
            <person name="Goncalves M.F.M."/>
            <person name="Tilleman L."/>
            <person name="Duarte A.S."/>
            <person name="Jorrin-Novo J.V."/>
            <person name="Van De Peer Y."/>
            <person name="Deforce D."/>
            <person name="Van Nieuwerburgh F."/>
            <person name="Esteves A.C."/>
            <person name="Alves A."/>
        </authorList>
    </citation>
    <scope>NUCLEOTIDE SEQUENCE</scope>
    <source>
        <strain evidence="2">CBS 339.90</strain>
    </source>
</reference>
<feature type="compositionally biased region" description="Polar residues" evidence="1">
    <location>
        <begin position="317"/>
        <end position="326"/>
    </location>
</feature>
<feature type="compositionally biased region" description="Low complexity" evidence="1">
    <location>
        <begin position="22"/>
        <end position="31"/>
    </location>
</feature>
<keyword evidence="3" id="KW-1185">Reference proteome</keyword>
<evidence type="ECO:0000313" key="2">
    <source>
        <dbReference type="EMBL" id="KAK0659504.1"/>
    </source>
</evidence>
<feature type="compositionally biased region" description="Polar residues" evidence="1">
    <location>
        <begin position="189"/>
        <end position="199"/>
    </location>
</feature>
<feature type="region of interest" description="Disordered" evidence="1">
    <location>
        <begin position="524"/>
        <end position="543"/>
    </location>
</feature>
<organism evidence="2 3">
    <name type="scientific">Lasiodiplodia hormozganensis</name>
    <dbReference type="NCBI Taxonomy" id="869390"/>
    <lineage>
        <taxon>Eukaryota</taxon>
        <taxon>Fungi</taxon>
        <taxon>Dikarya</taxon>
        <taxon>Ascomycota</taxon>
        <taxon>Pezizomycotina</taxon>
        <taxon>Dothideomycetes</taxon>
        <taxon>Dothideomycetes incertae sedis</taxon>
        <taxon>Botryosphaeriales</taxon>
        <taxon>Botryosphaeriaceae</taxon>
        <taxon>Lasiodiplodia</taxon>
    </lineage>
</organism>
<accession>A0AA39YVR5</accession>
<dbReference type="EMBL" id="JAUJDW010000013">
    <property type="protein sequence ID" value="KAK0659504.1"/>
    <property type="molecule type" value="Genomic_DNA"/>
</dbReference>
<feature type="compositionally biased region" description="Polar residues" evidence="1">
    <location>
        <begin position="350"/>
        <end position="359"/>
    </location>
</feature>
<gene>
    <name evidence="2" type="ORF">DIS24_g3955</name>
</gene>